<evidence type="ECO:0000256" key="1">
    <source>
        <dbReference type="ARBA" id="ARBA00009437"/>
    </source>
</evidence>
<organism evidence="6 7">
    <name type="scientific">Paractinoplanes bogorensis</name>
    <dbReference type="NCBI Taxonomy" id="1610840"/>
    <lineage>
        <taxon>Bacteria</taxon>
        <taxon>Bacillati</taxon>
        <taxon>Actinomycetota</taxon>
        <taxon>Actinomycetes</taxon>
        <taxon>Micromonosporales</taxon>
        <taxon>Micromonosporaceae</taxon>
        <taxon>Paractinoplanes</taxon>
    </lineage>
</organism>
<evidence type="ECO:0000313" key="7">
    <source>
        <dbReference type="Proteomes" id="UP001519654"/>
    </source>
</evidence>
<dbReference type="SUPFAM" id="SSF46785">
    <property type="entry name" value="Winged helix' DNA-binding domain"/>
    <property type="match status" value="1"/>
</dbReference>
<feature type="domain" description="HTH lysR-type" evidence="5">
    <location>
        <begin position="1"/>
        <end position="60"/>
    </location>
</feature>
<keyword evidence="7" id="KW-1185">Reference proteome</keyword>
<proteinExistence type="inferred from homology"/>
<dbReference type="RefSeq" id="WP_215787583.1">
    <property type="nucleotide sequence ID" value="NZ_JAHKKG010000004.1"/>
</dbReference>
<evidence type="ECO:0000256" key="3">
    <source>
        <dbReference type="ARBA" id="ARBA00023125"/>
    </source>
</evidence>
<dbReference type="Gene3D" id="3.40.190.10">
    <property type="entry name" value="Periplasmic binding protein-like II"/>
    <property type="match status" value="2"/>
</dbReference>
<comment type="similarity">
    <text evidence="1">Belongs to the LysR transcriptional regulatory family.</text>
</comment>
<sequence length="286" mass="30931">MDAHLRDLRYFLAVAEHLHFTRAAEELYVSQPALSKQIRALEKQLRVSLFERDHRDVRLTAAGKALVPHAQAVLSAWHAAEQALLTAANTLVVGMSTAPGRGLLPAVRARLSDVSLQVRQVPWHDPTGGLAAEETDAAFVWLPMPAPERYRWVTVATEPRLVALPATHRLAAQTTVDFADLLDEPFLALPTSSGALRDYWLAVDARPDRPVTVGAEIANTEETVEAVTAGLGVCLIAAGNTSLIARDGVVVRPVGNLAPGELVLAWRRDDRRPLLAALVAAVRASL</sequence>
<dbReference type="Pfam" id="PF00126">
    <property type="entry name" value="HTH_1"/>
    <property type="match status" value="1"/>
</dbReference>
<name>A0ABS5YMM6_9ACTN</name>
<accession>A0ABS5YMM6</accession>
<keyword evidence="2" id="KW-0805">Transcription regulation</keyword>
<dbReference type="InterPro" id="IPR005119">
    <property type="entry name" value="LysR_subst-bd"/>
</dbReference>
<evidence type="ECO:0000256" key="4">
    <source>
        <dbReference type="ARBA" id="ARBA00023163"/>
    </source>
</evidence>
<keyword evidence="3" id="KW-0238">DNA-binding</keyword>
<dbReference type="InterPro" id="IPR036388">
    <property type="entry name" value="WH-like_DNA-bd_sf"/>
</dbReference>
<protein>
    <submittedName>
        <fullName evidence="6">LysR family transcriptional regulator</fullName>
    </submittedName>
</protein>
<dbReference type="CDD" id="cd08414">
    <property type="entry name" value="PBP2_LTTR_aromatics_like"/>
    <property type="match status" value="1"/>
</dbReference>
<keyword evidence="4" id="KW-0804">Transcription</keyword>
<comment type="caution">
    <text evidence="6">The sequence shown here is derived from an EMBL/GenBank/DDBJ whole genome shotgun (WGS) entry which is preliminary data.</text>
</comment>
<dbReference type="InterPro" id="IPR000847">
    <property type="entry name" value="LysR_HTH_N"/>
</dbReference>
<dbReference type="PRINTS" id="PR00039">
    <property type="entry name" value="HTHLYSR"/>
</dbReference>
<dbReference type="PANTHER" id="PTHR30346:SF0">
    <property type="entry name" value="HCA OPERON TRANSCRIPTIONAL ACTIVATOR HCAR"/>
    <property type="match status" value="1"/>
</dbReference>
<gene>
    <name evidence="6" type="ORF">KOI35_14550</name>
</gene>
<evidence type="ECO:0000256" key="2">
    <source>
        <dbReference type="ARBA" id="ARBA00023015"/>
    </source>
</evidence>
<reference evidence="6 7" key="1">
    <citation type="submission" date="2021-06" db="EMBL/GenBank/DDBJ databases">
        <title>Actinoplanes lichenicola sp. nov., and Actinoplanes ovalisporus sp. nov., isolated from lichen in Thailand.</title>
        <authorList>
            <person name="Saeng-In P."/>
            <person name="Kanchanasin P."/>
            <person name="Yuki M."/>
            <person name="Kudo T."/>
            <person name="Ohkuma M."/>
            <person name="Phongsopitanun W."/>
            <person name="Tanasupawat S."/>
        </authorList>
    </citation>
    <scope>NUCLEOTIDE SEQUENCE [LARGE SCALE GENOMIC DNA]</scope>
    <source>
        <strain evidence="6 7">NBRC 110975</strain>
    </source>
</reference>
<dbReference type="PROSITE" id="PS50931">
    <property type="entry name" value="HTH_LYSR"/>
    <property type="match status" value="1"/>
</dbReference>
<dbReference type="Proteomes" id="UP001519654">
    <property type="component" value="Unassembled WGS sequence"/>
</dbReference>
<dbReference type="SUPFAM" id="SSF53850">
    <property type="entry name" value="Periplasmic binding protein-like II"/>
    <property type="match status" value="1"/>
</dbReference>
<evidence type="ECO:0000259" key="5">
    <source>
        <dbReference type="PROSITE" id="PS50931"/>
    </source>
</evidence>
<evidence type="ECO:0000313" key="6">
    <source>
        <dbReference type="EMBL" id="MBU2664720.1"/>
    </source>
</evidence>
<dbReference type="Pfam" id="PF03466">
    <property type="entry name" value="LysR_substrate"/>
    <property type="match status" value="1"/>
</dbReference>
<dbReference type="EMBL" id="JAHKKG010000004">
    <property type="protein sequence ID" value="MBU2664720.1"/>
    <property type="molecule type" value="Genomic_DNA"/>
</dbReference>
<dbReference type="Gene3D" id="1.10.10.10">
    <property type="entry name" value="Winged helix-like DNA-binding domain superfamily/Winged helix DNA-binding domain"/>
    <property type="match status" value="1"/>
</dbReference>
<dbReference type="PANTHER" id="PTHR30346">
    <property type="entry name" value="TRANSCRIPTIONAL DUAL REGULATOR HCAR-RELATED"/>
    <property type="match status" value="1"/>
</dbReference>
<dbReference type="InterPro" id="IPR036390">
    <property type="entry name" value="WH_DNA-bd_sf"/>
</dbReference>